<reference evidence="2" key="1">
    <citation type="submission" date="2018-03" db="EMBL/GenBank/DDBJ databases">
        <title>Twenty-four Novel Viral Genomes identified from the Dushanzi Mud Volcanic Sediment in Xinjiang, China.</title>
        <authorList>
            <person name="Han L."/>
        </authorList>
    </citation>
    <scope>NUCLEOTIDE SEQUENCE</scope>
</reference>
<feature type="region of interest" description="Disordered" evidence="1">
    <location>
        <begin position="239"/>
        <end position="263"/>
    </location>
</feature>
<name>A0A2R3UAT0_9VIRU</name>
<evidence type="ECO:0000256" key="1">
    <source>
        <dbReference type="SAM" id="MobiDB-lite"/>
    </source>
</evidence>
<proteinExistence type="predicted"/>
<dbReference type="EMBL" id="MH029517">
    <property type="protein sequence ID" value="AVQ10189.1"/>
    <property type="molecule type" value="Genomic_DNA"/>
</dbReference>
<organism evidence="2">
    <name type="scientific">Gokushovirinae environmental samples</name>
    <dbReference type="NCBI Taxonomy" id="1478972"/>
    <lineage>
        <taxon>Viruses</taxon>
        <taxon>Monodnaviria</taxon>
        <taxon>Sangervirae</taxon>
        <taxon>Phixviricota</taxon>
        <taxon>Malgrandaviricetes</taxon>
        <taxon>Petitvirales</taxon>
        <taxon>Microviridae</taxon>
        <taxon>environmental samples</taxon>
    </lineage>
</organism>
<evidence type="ECO:0000313" key="2">
    <source>
        <dbReference type="EMBL" id="AVQ10189.1"/>
    </source>
</evidence>
<protein>
    <submittedName>
        <fullName evidence="2">DNA pilot protein VP2</fullName>
    </submittedName>
</protein>
<sequence length="263" mass="28244">MAGWIAAGSAAADLLGGFMTNDSNRSIAKANRDWQEKMSNTAHQREVQDLKAAGLNPMISAMGGRGADVPTPSTPTMQNPFSSAASTFRGLYGQKQLLAAQVANTTADTAKKNAETVVNQMTAKNIEASMGPNIQHLVSSAGALNASVTKINAELSEIKQRIDESIARTRGQELSNDQLRQLTPLVVRARALENMKSTQELPVSSARGKGGDIVGRGLSVLKDAPSWIAEKLVDMVAPSYDPNPPKVDKRFEANKGLYKRRRK</sequence>
<accession>A0A2R3UAT0</accession>